<dbReference type="GO" id="GO:0004601">
    <property type="term" value="F:peroxidase activity"/>
    <property type="evidence" value="ECO:0007669"/>
    <property type="project" value="UniProtKB-KW"/>
</dbReference>
<dbReference type="PROSITE" id="PS51355">
    <property type="entry name" value="GLUTATHIONE_PEROXID_3"/>
    <property type="match status" value="1"/>
</dbReference>
<evidence type="ECO:0000256" key="1">
    <source>
        <dbReference type="ARBA" id="ARBA00006926"/>
    </source>
</evidence>
<comment type="caution">
    <text evidence="5">The sequence shown here is derived from an EMBL/GenBank/DDBJ whole genome shotgun (WGS) entry which is preliminary data.</text>
</comment>
<dbReference type="InterPro" id="IPR000889">
    <property type="entry name" value="Glutathione_peroxidase"/>
</dbReference>
<reference evidence="5 6" key="1">
    <citation type="submission" date="2020-08" db="EMBL/GenBank/DDBJ databases">
        <title>Novel species isolated from subtropical streams in China.</title>
        <authorList>
            <person name="Lu H."/>
        </authorList>
    </citation>
    <scope>NUCLEOTIDE SEQUENCE [LARGE SCALE GENOMIC DNA]</scope>
    <source>
        <strain evidence="5 6">KACC 16656</strain>
    </source>
</reference>
<evidence type="ECO:0000256" key="2">
    <source>
        <dbReference type="ARBA" id="ARBA00022559"/>
    </source>
</evidence>
<dbReference type="InterPro" id="IPR029759">
    <property type="entry name" value="GPX_AS"/>
</dbReference>
<dbReference type="PIRSF" id="PIRSF000303">
    <property type="entry name" value="Glutathion_perox"/>
    <property type="match status" value="1"/>
</dbReference>
<dbReference type="PANTHER" id="PTHR11592:SF78">
    <property type="entry name" value="GLUTATHIONE PEROXIDASE"/>
    <property type="match status" value="1"/>
</dbReference>
<protein>
    <recommendedName>
        <fullName evidence="4">Glutathione peroxidase</fullName>
    </recommendedName>
</protein>
<keyword evidence="6" id="KW-1185">Reference proteome</keyword>
<evidence type="ECO:0000256" key="4">
    <source>
        <dbReference type="RuleBase" id="RU000499"/>
    </source>
</evidence>
<gene>
    <name evidence="5" type="ORF">H8K52_12315</name>
</gene>
<organism evidence="5 6">
    <name type="scientific">Undibacterium seohonense</name>
    <dbReference type="NCBI Taxonomy" id="1344950"/>
    <lineage>
        <taxon>Bacteria</taxon>
        <taxon>Pseudomonadati</taxon>
        <taxon>Pseudomonadota</taxon>
        <taxon>Betaproteobacteria</taxon>
        <taxon>Burkholderiales</taxon>
        <taxon>Oxalobacteraceae</taxon>
        <taxon>Undibacterium</taxon>
    </lineage>
</organism>
<dbReference type="PANTHER" id="PTHR11592">
    <property type="entry name" value="GLUTATHIONE PEROXIDASE"/>
    <property type="match status" value="1"/>
</dbReference>
<evidence type="ECO:0000313" key="6">
    <source>
        <dbReference type="Proteomes" id="UP000648257"/>
    </source>
</evidence>
<accession>A0ABR6X5B8</accession>
<dbReference type="InterPro" id="IPR029760">
    <property type="entry name" value="GPX_CS"/>
</dbReference>
<comment type="similarity">
    <text evidence="1 4">Belongs to the glutathione peroxidase family.</text>
</comment>
<dbReference type="InterPro" id="IPR036249">
    <property type="entry name" value="Thioredoxin-like_sf"/>
</dbReference>
<dbReference type="EMBL" id="JACOFW010000013">
    <property type="protein sequence ID" value="MBC3808129.1"/>
    <property type="molecule type" value="Genomic_DNA"/>
</dbReference>
<proteinExistence type="inferred from homology"/>
<dbReference type="PROSITE" id="PS00763">
    <property type="entry name" value="GLUTATHIONE_PEROXID_2"/>
    <property type="match status" value="1"/>
</dbReference>
<dbReference type="Proteomes" id="UP000648257">
    <property type="component" value="Unassembled WGS sequence"/>
</dbReference>
<dbReference type="SUPFAM" id="SSF52833">
    <property type="entry name" value="Thioredoxin-like"/>
    <property type="match status" value="1"/>
</dbReference>
<keyword evidence="3 4" id="KW-0560">Oxidoreductase</keyword>
<dbReference type="PRINTS" id="PR01011">
    <property type="entry name" value="GLUTPROXDASE"/>
</dbReference>
<dbReference type="Pfam" id="PF00255">
    <property type="entry name" value="GSHPx"/>
    <property type="match status" value="1"/>
</dbReference>
<sequence length="162" mass="18089">MSALNFQAKRLNGDDTELNDYAGQVVLIVNTASNCGYTPQYKGLEALFQEFQGQGFTVLGFPCNQFGHQEPGDANEIGSFCEKNYGVSFPMFEKVDVNGEDAHPLFQYLKAHAPGVLGTEMIKWNFTKFLLHRDGSVYKRYAPQTTPADIREDVITLLAQPK</sequence>
<dbReference type="RefSeq" id="WP_186923206.1">
    <property type="nucleotide sequence ID" value="NZ_JACOFW010000013.1"/>
</dbReference>
<keyword evidence="2 4" id="KW-0575">Peroxidase</keyword>
<evidence type="ECO:0000313" key="5">
    <source>
        <dbReference type="EMBL" id="MBC3808129.1"/>
    </source>
</evidence>
<dbReference type="Gene3D" id="3.40.30.10">
    <property type="entry name" value="Glutaredoxin"/>
    <property type="match status" value="1"/>
</dbReference>
<name>A0ABR6X5B8_9BURK</name>
<evidence type="ECO:0000256" key="3">
    <source>
        <dbReference type="ARBA" id="ARBA00023002"/>
    </source>
</evidence>
<dbReference type="CDD" id="cd00340">
    <property type="entry name" value="GSH_Peroxidase"/>
    <property type="match status" value="1"/>
</dbReference>
<dbReference type="PROSITE" id="PS00460">
    <property type="entry name" value="GLUTATHIONE_PEROXID_1"/>
    <property type="match status" value="1"/>
</dbReference>